<dbReference type="InterPro" id="IPR011814">
    <property type="entry name" value="BioC"/>
</dbReference>
<evidence type="ECO:0000256" key="4">
    <source>
        <dbReference type="ARBA" id="ARBA00022756"/>
    </source>
</evidence>
<sequence length="280" mass="31404">MGKRTVGNRFSEKAGTYDQYALVQKKMAERLQQLIFNAAIPEKVTQLLEIGCGTGGLTRLLRRHFSETKYQAIDIAPGMLDQARNQLRAEGLDCDFLRADIEDWVWAQKERTMDLIVSGACFQWLSQPAETLKGIGKLLRPGAPLLFSTFGPDTFEELHASFGYAHLCLGQADVRHGLSFYSGDQWESMLLVAGFEEIQVTSQKVVLTYPSVIDFLHAVKAVGANESQEKASGLGHRSLLMEMIGYYERAFATEHGIPVTYDLLYIQANRSRNLQKNMES</sequence>
<comment type="pathway">
    <text evidence="5">Cofactor biosynthesis; biotin biosynthesis.</text>
</comment>
<keyword evidence="3 5" id="KW-0949">S-adenosyl-L-methionine</keyword>
<comment type="function">
    <text evidence="5">Converts the free carboxyl group of a malonyl-thioester to its methyl ester by transfer of a methyl group from S-adenosyl-L-methionine (SAM). It allows to synthesize pimeloyl-ACP via the fatty acid synthetic pathway.</text>
</comment>
<dbReference type="RefSeq" id="WP_055745691.1">
    <property type="nucleotide sequence ID" value="NZ_LJJB01000010.1"/>
</dbReference>
<evidence type="ECO:0000313" key="7">
    <source>
        <dbReference type="EMBL" id="KQL46595.1"/>
    </source>
</evidence>
<name>A0ABR5N7J4_BRECH</name>
<protein>
    <recommendedName>
        <fullName evidence="5">Malonyl-[acyl-carrier protein] O-methyltransferase</fullName>
        <shortName evidence="5">Malonyl-ACP O-methyltransferase</shortName>
        <ecNumber evidence="5">2.1.1.197</ecNumber>
    </recommendedName>
    <alternativeName>
        <fullName evidence="5">Biotin synthesis protein BioC</fullName>
    </alternativeName>
</protein>
<keyword evidence="8" id="KW-1185">Reference proteome</keyword>
<dbReference type="InterPro" id="IPR041698">
    <property type="entry name" value="Methyltransf_25"/>
</dbReference>
<dbReference type="Pfam" id="PF13649">
    <property type="entry name" value="Methyltransf_25"/>
    <property type="match status" value="1"/>
</dbReference>
<dbReference type="CDD" id="cd02440">
    <property type="entry name" value="AdoMet_MTases"/>
    <property type="match status" value="1"/>
</dbReference>
<comment type="similarity">
    <text evidence="5">Belongs to the methyltransferase superfamily.</text>
</comment>
<reference evidence="7 8" key="1">
    <citation type="submission" date="2015-09" db="EMBL/GenBank/DDBJ databases">
        <title>Genome sequencing project for genomic taxonomy and phylogenomics of Bacillus-like bacteria.</title>
        <authorList>
            <person name="Liu B."/>
            <person name="Wang J."/>
            <person name="Zhu Y."/>
            <person name="Liu G."/>
            <person name="Chen Q."/>
            <person name="Chen Z."/>
            <person name="Lan J."/>
            <person name="Che J."/>
            <person name="Ge C."/>
            <person name="Shi H."/>
            <person name="Pan Z."/>
            <person name="Liu X."/>
        </authorList>
    </citation>
    <scope>NUCLEOTIDE SEQUENCE [LARGE SCALE GENOMIC DNA]</scope>
    <source>
        <strain evidence="7 8">DSM 8552</strain>
    </source>
</reference>
<evidence type="ECO:0000256" key="3">
    <source>
        <dbReference type="ARBA" id="ARBA00022691"/>
    </source>
</evidence>
<dbReference type="Gene3D" id="3.40.50.150">
    <property type="entry name" value="Vaccinia Virus protein VP39"/>
    <property type="match status" value="1"/>
</dbReference>
<organism evidence="7 8">
    <name type="scientific">Brevibacillus choshinensis</name>
    <dbReference type="NCBI Taxonomy" id="54911"/>
    <lineage>
        <taxon>Bacteria</taxon>
        <taxon>Bacillati</taxon>
        <taxon>Bacillota</taxon>
        <taxon>Bacilli</taxon>
        <taxon>Bacillales</taxon>
        <taxon>Paenibacillaceae</taxon>
        <taxon>Brevibacillus</taxon>
    </lineage>
</organism>
<keyword evidence="4 5" id="KW-0093">Biotin biosynthesis</keyword>
<keyword evidence="1 5" id="KW-0489">Methyltransferase</keyword>
<dbReference type="InterPro" id="IPR029063">
    <property type="entry name" value="SAM-dependent_MTases_sf"/>
</dbReference>
<proteinExistence type="inferred from homology"/>
<dbReference type="PANTHER" id="PTHR43861">
    <property type="entry name" value="TRANS-ACONITATE 2-METHYLTRANSFERASE-RELATED"/>
    <property type="match status" value="1"/>
</dbReference>
<accession>A0ABR5N7J4</accession>
<evidence type="ECO:0000313" key="8">
    <source>
        <dbReference type="Proteomes" id="UP000051063"/>
    </source>
</evidence>
<feature type="domain" description="Methyltransferase" evidence="6">
    <location>
        <begin position="48"/>
        <end position="142"/>
    </location>
</feature>
<dbReference type="HAMAP" id="MF_00835">
    <property type="entry name" value="BioC"/>
    <property type="match status" value="1"/>
</dbReference>
<evidence type="ECO:0000256" key="2">
    <source>
        <dbReference type="ARBA" id="ARBA00022679"/>
    </source>
</evidence>
<gene>
    <name evidence="5" type="primary">bioC</name>
    <name evidence="7" type="ORF">AN963_16880</name>
</gene>
<dbReference type="PANTHER" id="PTHR43861:SF1">
    <property type="entry name" value="TRANS-ACONITATE 2-METHYLTRANSFERASE"/>
    <property type="match status" value="1"/>
</dbReference>
<dbReference type="EMBL" id="LJJB01000010">
    <property type="protein sequence ID" value="KQL46595.1"/>
    <property type="molecule type" value="Genomic_DNA"/>
</dbReference>
<comment type="caution">
    <text evidence="7">The sequence shown here is derived from an EMBL/GenBank/DDBJ whole genome shotgun (WGS) entry which is preliminary data.</text>
</comment>
<dbReference type="Proteomes" id="UP000051063">
    <property type="component" value="Unassembled WGS sequence"/>
</dbReference>
<dbReference type="SUPFAM" id="SSF53335">
    <property type="entry name" value="S-adenosyl-L-methionine-dependent methyltransferases"/>
    <property type="match status" value="1"/>
</dbReference>
<evidence type="ECO:0000259" key="6">
    <source>
        <dbReference type="Pfam" id="PF13649"/>
    </source>
</evidence>
<dbReference type="EC" id="2.1.1.197" evidence="5"/>
<dbReference type="NCBIfam" id="TIGR02072">
    <property type="entry name" value="BioC"/>
    <property type="match status" value="1"/>
</dbReference>
<evidence type="ECO:0000256" key="1">
    <source>
        <dbReference type="ARBA" id="ARBA00022603"/>
    </source>
</evidence>
<comment type="catalytic activity">
    <reaction evidence="5">
        <text>malonyl-[ACP] + S-adenosyl-L-methionine = malonyl-[ACP] methyl ester + S-adenosyl-L-homocysteine</text>
        <dbReference type="Rhea" id="RHEA:17105"/>
        <dbReference type="Rhea" id="RHEA-COMP:9623"/>
        <dbReference type="Rhea" id="RHEA-COMP:9954"/>
        <dbReference type="ChEBI" id="CHEBI:57856"/>
        <dbReference type="ChEBI" id="CHEBI:59789"/>
        <dbReference type="ChEBI" id="CHEBI:78449"/>
        <dbReference type="ChEBI" id="CHEBI:78845"/>
        <dbReference type="EC" id="2.1.1.197"/>
    </reaction>
</comment>
<evidence type="ECO:0000256" key="5">
    <source>
        <dbReference type="HAMAP-Rule" id="MF_00835"/>
    </source>
</evidence>
<keyword evidence="2 5" id="KW-0808">Transferase</keyword>